<name>W7HV38_9PEZI</name>
<feature type="region of interest" description="Disordered" evidence="1">
    <location>
        <begin position="383"/>
        <end position="587"/>
    </location>
</feature>
<reference evidence="4 5" key="1">
    <citation type="submission" date="2013-05" db="EMBL/GenBank/DDBJ databases">
        <title>Drechslerella stenobrocha genome reveals carnivorous origination and mechanical trapping mechanism of predatory fungi.</title>
        <authorList>
            <person name="Liu X."/>
            <person name="Zhang W."/>
            <person name="Liu K."/>
        </authorList>
    </citation>
    <scope>NUCLEOTIDE SEQUENCE [LARGE SCALE GENOMIC DNA]</scope>
    <source>
        <strain evidence="4 5">248</strain>
    </source>
</reference>
<evidence type="ECO:0000259" key="3">
    <source>
        <dbReference type="PROSITE" id="PS50056"/>
    </source>
</evidence>
<feature type="compositionally biased region" description="Low complexity" evidence="1">
    <location>
        <begin position="407"/>
        <end position="439"/>
    </location>
</feature>
<dbReference type="InterPro" id="IPR000387">
    <property type="entry name" value="Tyr_Pase_dom"/>
</dbReference>
<dbReference type="PROSITE" id="PS00383">
    <property type="entry name" value="TYR_PHOSPHATASE_1"/>
    <property type="match status" value="1"/>
</dbReference>
<feature type="transmembrane region" description="Helical" evidence="2">
    <location>
        <begin position="12"/>
        <end position="35"/>
    </location>
</feature>
<feature type="region of interest" description="Disordered" evidence="1">
    <location>
        <begin position="682"/>
        <end position="715"/>
    </location>
</feature>
<keyword evidence="2" id="KW-0472">Membrane</keyword>
<dbReference type="SUPFAM" id="SSF52799">
    <property type="entry name" value="(Phosphotyrosine protein) phosphatases II"/>
    <property type="match status" value="1"/>
</dbReference>
<feature type="compositionally biased region" description="Polar residues" evidence="1">
    <location>
        <begin position="701"/>
        <end position="715"/>
    </location>
</feature>
<dbReference type="Proteomes" id="UP000024837">
    <property type="component" value="Unassembled WGS sequence"/>
</dbReference>
<feature type="compositionally biased region" description="Low complexity" evidence="1">
    <location>
        <begin position="682"/>
        <end position="697"/>
    </location>
</feature>
<sequence length="995" mass="105835">MASPADQSARRYRTVLAPCFPPLFSSYFVIFFALLQPAQSQWTTYINVEANSTITISHCGPSCDLQYTVKQVGWASDPVATFTGYGDYDSFTDSSDALFRYLSRYEPETIIGSVLRDEWDVELTAPCCDQAWYITNGVTVNFPTETGEPSSCTEQDASVFRGDGVGTSQASLPTDLPFLQHNCSVSTTVVTNILTQIAFVHATPNPPTATDAGQSTWWDDDSGTVTIKLDLIPTTPFTISPCPFSSMDGCTRLFATVDAYWDQTTITISGNPSELASLEAEYSSSISQVYDWVNGTSGGWADGTFPVTSTCCEPFVFVNPVTIFYGGLCPTTYLTGFSSILPRSVAYTLLDGFEAKCNYDIGGGIASTKTAVFLAKVTADIDAGPHTTPKAVESTKPETPTTPPQARPTTTPVRVTSTPRTTIRTTTWRTTTRTTTTKTTTEETTTRGTTTRAAPDTPREAITTTARLPVIPEGGPPNAPPSQGPTRQSPSGVPGPGGPGGSSQAATNLPIESPSPADTIGPTGDGAPPQASPTPNTSQSGAPPPTPDASQSGGFSQLSPVANQPEISSQTTSAANQRGGLAPEPSISSILSSSPILITTTDASGDQTVISTFTVATINTPQDVITTDDQGNIMTTRTTPADSIGPAQSSRTTAYTVTTRRGSGFAIETLTSTIVQASSVNTDLETTPGATTETTLPSADESGTSGPNSSLTGAASTTAVHNCRDVGQSINQYFGKNVMKEGQLFRSGRLDYATATDMQVLTKSARLQSILDLRTKHEREHQLTAPSGRRPVAVISSATTYSIPYLNDEYIKKALLTKLSWYRLIQLLVCHLLGWGVAAVTILSTYAIVPMGLKGIATECLRWLGPEIKQTFEILSDESNYPALVHCTQGKDRTGLAVALVLLSFLGDGDGAVHAVDHDYMLSNDGLKRVRAEMLQEMLPLGYTEESGFVDAEEGWVQTVVDELGKKGGILMYLASIGVPADQVERIRQHLLVDA</sequence>
<dbReference type="EMBL" id="KI966454">
    <property type="protein sequence ID" value="EWC43728.1"/>
    <property type="molecule type" value="Genomic_DNA"/>
</dbReference>
<proteinExistence type="predicted"/>
<evidence type="ECO:0000256" key="1">
    <source>
        <dbReference type="SAM" id="MobiDB-lite"/>
    </source>
</evidence>
<dbReference type="GO" id="GO:0004721">
    <property type="term" value="F:phosphoprotein phosphatase activity"/>
    <property type="evidence" value="ECO:0007669"/>
    <property type="project" value="InterPro"/>
</dbReference>
<dbReference type="AlphaFoldDB" id="W7HV38"/>
<evidence type="ECO:0000313" key="4">
    <source>
        <dbReference type="EMBL" id="EWC43728.1"/>
    </source>
</evidence>
<dbReference type="PANTHER" id="PTHR31126:SF10">
    <property type="entry name" value="PROTEIN PHOSPHATASE, PUTATIVE (AFU_ORTHOLOGUE AFUA_6G06650)-RELATED"/>
    <property type="match status" value="1"/>
</dbReference>
<feature type="compositionally biased region" description="Polar residues" evidence="1">
    <location>
        <begin position="548"/>
        <end position="576"/>
    </location>
</feature>
<feature type="compositionally biased region" description="Low complexity" evidence="1">
    <location>
        <begin position="446"/>
        <end position="456"/>
    </location>
</feature>
<dbReference type="HOGENOM" id="CLU_300714_0_0_1"/>
<feature type="compositionally biased region" description="Pro residues" evidence="1">
    <location>
        <begin position="474"/>
        <end position="483"/>
    </location>
</feature>
<keyword evidence="5" id="KW-1185">Reference proteome</keyword>
<dbReference type="Gene3D" id="3.90.190.10">
    <property type="entry name" value="Protein tyrosine phosphatase superfamily"/>
    <property type="match status" value="1"/>
</dbReference>
<dbReference type="OrthoDB" id="9988524at2759"/>
<evidence type="ECO:0000256" key="2">
    <source>
        <dbReference type="SAM" id="Phobius"/>
    </source>
</evidence>
<dbReference type="InterPro" id="IPR026893">
    <property type="entry name" value="Tyr/Ser_Pase_IphP-type"/>
</dbReference>
<keyword evidence="2" id="KW-0812">Transmembrane</keyword>
<dbReference type="PANTHER" id="PTHR31126">
    <property type="entry name" value="TYROSINE-PROTEIN PHOSPHATASE"/>
    <property type="match status" value="1"/>
</dbReference>
<dbReference type="InterPro" id="IPR016130">
    <property type="entry name" value="Tyr_Pase_AS"/>
</dbReference>
<protein>
    <recommendedName>
        <fullName evidence="3">Tyrosine specific protein phosphatases domain-containing protein</fullName>
    </recommendedName>
</protein>
<evidence type="ECO:0000313" key="5">
    <source>
        <dbReference type="Proteomes" id="UP000024837"/>
    </source>
</evidence>
<accession>W7HV38</accession>
<keyword evidence="2" id="KW-1133">Transmembrane helix</keyword>
<dbReference type="Pfam" id="PF13350">
    <property type="entry name" value="Y_phosphatase3"/>
    <property type="match status" value="1"/>
</dbReference>
<organism evidence="4 5">
    <name type="scientific">Drechslerella stenobrocha 248</name>
    <dbReference type="NCBI Taxonomy" id="1043628"/>
    <lineage>
        <taxon>Eukaryota</taxon>
        <taxon>Fungi</taxon>
        <taxon>Dikarya</taxon>
        <taxon>Ascomycota</taxon>
        <taxon>Pezizomycotina</taxon>
        <taxon>Orbiliomycetes</taxon>
        <taxon>Orbiliales</taxon>
        <taxon>Orbiliaceae</taxon>
        <taxon>Drechslerella</taxon>
    </lineage>
</organism>
<feature type="domain" description="Tyrosine specific protein phosphatases" evidence="3">
    <location>
        <begin position="869"/>
        <end position="936"/>
    </location>
</feature>
<gene>
    <name evidence="4" type="ORF">DRE_07388</name>
</gene>
<dbReference type="PROSITE" id="PS50056">
    <property type="entry name" value="TYR_PHOSPHATASE_2"/>
    <property type="match status" value="1"/>
</dbReference>
<dbReference type="InterPro" id="IPR029021">
    <property type="entry name" value="Prot-tyrosine_phosphatase-like"/>
</dbReference>